<dbReference type="Pfam" id="PF03110">
    <property type="entry name" value="SBP"/>
    <property type="match status" value="1"/>
</dbReference>
<evidence type="ECO:0000256" key="3">
    <source>
        <dbReference type="ARBA" id="ARBA00022833"/>
    </source>
</evidence>
<keyword evidence="1" id="KW-0479">Metal-binding</keyword>
<reference evidence="7" key="1">
    <citation type="submission" date="2023-05" db="EMBL/GenBank/DDBJ databases">
        <authorList>
            <person name="Huff M."/>
        </authorList>
    </citation>
    <scope>NUCLEOTIDE SEQUENCE</scope>
</reference>
<dbReference type="SUPFAM" id="SSF103612">
    <property type="entry name" value="SBT domain"/>
    <property type="match status" value="1"/>
</dbReference>
<sequence>MLEDEENGFEEEEEKGEEGEMEDFKESNLKKKRVNLGGGGSGMRARVGGGGVAQPCCVVDKCEVDLRGCKKYYQRHKVCEVHSKASEVIVSGVRQRFCQQCSRFHEVSEFDQTKRSCRTRLAGHNERRRQNSSRLVKRAQTSEDSRTKSLGTLMAFSEKQSYRITRMSF</sequence>
<evidence type="ECO:0000256" key="5">
    <source>
        <dbReference type="SAM" id="MobiDB-lite"/>
    </source>
</evidence>
<dbReference type="InterPro" id="IPR036893">
    <property type="entry name" value="SBP_sf"/>
</dbReference>
<evidence type="ECO:0000256" key="2">
    <source>
        <dbReference type="ARBA" id="ARBA00022771"/>
    </source>
</evidence>
<proteinExistence type="predicted"/>
<feature type="domain" description="SBP-type" evidence="6">
    <location>
        <begin position="54"/>
        <end position="131"/>
    </location>
</feature>
<organism evidence="7 8">
    <name type="scientific">Fraxinus pennsylvanica</name>
    <dbReference type="NCBI Taxonomy" id="56036"/>
    <lineage>
        <taxon>Eukaryota</taxon>
        <taxon>Viridiplantae</taxon>
        <taxon>Streptophyta</taxon>
        <taxon>Embryophyta</taxon>
        <taxon>Tracheophyta</taxon>
        <taxon>Spermatophyta</taxon>
        <taxon>Magnoliopsida</taxon>
        <taxon>eudicotyledons</taxon>
        <taxon>Gunneridae</taxon>
        <taxon>Pentapetalae</taxon>
        <taxon>asterids</taxon>
        <taxon>lamiids</taxon>
        <taxon>Lamiales</taxon>
        <taxon>Oleaceae</taxon>
        <taxon>Oleeae</taxon>
        <taxon>Fraxinus</taxon>
    </lineage>
</organism>
<evidence type="ECO:0000256" key="1">
    <source>
        <dbReference type="ARBA" id="ARBA00022723"/>
    </source>
</evidence>
<evidence type="ECO:0000259" key="6">
    <source>
        <dbReference type="PROSITE" id="PS51141"/>
    </source>
</evidence>
<keyword evidence="8" id="KW-1185">Reference proteome</keyword>
<dbReference type="AlphaFoldDB" id="A0AAD2AGT2"/>
<keyword evidence="2 4" id="KW-0863">Zinc-finger</keyword>
<dbReference type="PANTHER" id="PTHR31251:SF226">
    <property type="entry name" value="SQUAMOSA PROMOTER-BINDING-LIKE PROTEIN 6"/>
    <property type="match status" value="1"/>
</dbReference>
<dbReference type="Gene3D" id="4.10.1100.10">
    <property type="entry name" value="Transcription factor, SBP-box domain"/>
    <property type="match status" value="1"/>
</dbReference>
<dbReference type="GO" id="GO:0008270">
    <property type="term" value="F:zinc ion binding"/>
    <property type="evidence" value="ECO:0007669"/>
    <property type="project" value="UniProtKB-KW"/>
</dbReference>
<feature type="compositionally biased region" description="Acidic residues" evidence="5">
    <location>
        <begin position="1"/>
        <end position="21"/>
    </location>
</feature>
<dbReference type="Proteomes" id="UP000834106">
    <property type="component" value="Chromosome 23"/>
</dbReference>
<protein>
    <recommendedName>
        <fullName evidence="6">SBP-type domain-containing protein</fullName>
    </recommendedName>
</protein>
<evidence type="ECO:0000313" key="8">
    <source>
        <dbReference type="Proteomes" id="UP000834106"/>
    </source>
</evidence>
<evidence type="ECO:0000313" key="7">
    <source>
        <dbReference type="EMBL" id="CAI9787730.1"/>
    </source>
</evidence>
<keyword evidence="3" id="KW-0862">Zinc</keyword>
<evidence type="ECO:0000256" key="4">
    <source>
        <dbReference type="PROSITE-ProRule" id="PRU00470"/>
    </source>
</evidence>
<dbReference type="PANTHER" id="PTHR31251">
    <property type="entry name" value="SQUAMOSA PROMOTER-BINDING-LIKE PROTEIN 4"/>
    <property type="match status" value="1"/>
</dbReference>
<dbReference type="GO" id="GO:0005634">
    <property type="term" value="C:nucleus"/>
    <property type="evidence" value="ECO:0007669"/>
    <property type="project" value="InterPro"/>
</dbReference>
<dbReference type="GO" id="GO:0003677">
    <property type="term" value="F:DNA binding"/>
    <property type="evidence" value="ECO:0007669"/>
    <property type="project" value="InterPro"/>
</dbReference>
<feature type="region of interest" description="Disordered" evidence="5">
    <location>
        <begin position="1"/>
        <end position="36"/>
    </location>
</feature>
<dbReference type="PROSITE" id="PS51141">
    <property type="entry name" value="ZF_SBP"/>
    <property type="match status" value="1"/>
</dbReference>
<dbReference type="EMBL" id="OU503058">
    <property type="protein sequence ID" value="CAI9787730.1"/>
    <property type="molecule type" value="Genomic_DNA"/>
</dbReference>
<gene>
    <name evidence="7" type="ORF">FPE_LOCUS35160</name>
</gene>
<name>A0AAD2AGT2_9LAMI</name>
<accession>A0AAD2AGT2</accession>
<dbReference type="InterPro" id="IPR004333">
    <property type="entry name" value="SBP_dom"/>
</dbReference>
<dbReference type="InterPro" id="IPR044817">
    <property type="entry name" value="SBP-like"/>
</dbReference>
<feature type="region of interest" description="Disordered" evidence="5">
    <location>
        <begin position="123"/>
        <end position="147"/>
    </location>
</feature>